<proteinExistence type="predicted"/>
<dbReference type="SUPFAM" id="SSF144020">
    <property type="entry name" value="FdhE-like"/>
    <property type="match status" value="1"/>
</dbReference>
<reference evidence="5 6" key="1">
    <citation type="submission" date="2022-03" db="EMBL/GenBank/DDBJ databases">
        <authorList>
            <person name="He Y."/>
        </authorList>
    </citation>
    <scope>NUCLEOTIDE SEQUENCE [LARGE SCALE GENOMIC DNA]</scope>
    <source>
        <strain evidence="5 6">TK19116</strain>
    </source>
</reference>
<dbReference type="InterPro" id="IPR056774">
    <property type="entry name" value="FdhE_N"/>
</dbReference>
<protein>
    <submittedName>
        <fullName evidence="5">Formate dehydrogenase accessory protein FdhE</fullName>
    </submittedName>
</protein>
<dbReference type="PANTHER" id="PTHR37689">
    <property type="entry name" value="PROTEIN FDHE"/>
    <property type="match status" value="1"/>
</dbReference>
<dbReference type="InterPro" id="IPR056797">
    <property type="entry name" value="FdhE_central"/>
</dbReference>
<dbReference type="EMBL" id="JAKZEU010000004">
    <property type="protein sequence ID" value="MCQ0971402.1"/>
    <property type="molecule type" value="Genomic_DNA"/>
</dbReference>
<dbReference type="InterPro" id="IPR006452">
    <property type="entry name" value="Formate_DH_accessory"/>
</dbReference>
<dbReference type="Gene3D" id="3.90.1670.10">
    <property type="entry name" value="FdhE-like domain"/>
    <property type="match status" value="1"/>
</dbReference>
<feature type="domain" description="FdhE C-terminal" evidence="4">
    <location>
        <begin position="225"/>
        <end position="301"/>
    </location>
</feature>
<dbReference type="Pfam" id="PF24860">
    <property type="entry name" value="FdhE_C"/>
    <property type="match status" value="1"/>
</dbReference>
<dbReference type="InterPro" id="IPR056796">
    <property type="entry name" value="FdhE_C"/>
</dbReference>
<evidence type="ECO:0000259" key="3">
    <source>
        <dbReference type="Pfam" id="PF24859"/>
    </source>
</evidence>
<dbReference type="Pfam" id="PF04216">
    <property type="entry name" value="FdhE_N"/>
    <property type="match status" value="1"/>
</dbReference>
<evidence type="ECO:0000259" key="4">
    <source>
        <dbReference type="Pfam" id="PF24860"/>
    </source>
</evidence>
<gene>
    <name evidence="5" type="primary">fdhE</name>
    <name evidence="5" type="ORF">MLD63_13330</name>
</gene>
<dbReference type="InterPro" id="IPR024064">
    <property type="entry name" value="FdhE-like_sf"/>
</dbReference>
<accession>A0ABT1MSX9</accession>
<dbReference type="CDD" id="cd16341">
    <property type="entry name" value="FdhE"/>
    <property type="match status" value="1"/>
</dbReference>
<organism evidence="5 6">
    <name type="scientific">Paracoccus albicereus</name>
    <dbReference type="NCBI Taxonomy" id="2922394"/>
    <lineage>
        <taxon>Bacteria</taxon>
        <taxon>Pseudomonadati</taxon>
        <taxon>Pseudomonadota</taxon>
        <taxon>Alphaproteobacteria</taxon>
        <taxon>Rhodobacterales</taxon>
        <taxon>Paracoccaceae</taxon>
        <taxon>Paracoccus</taxon>
    </lineage>
</organism>
<name>A0ABT1MSX9_9RHOB</name>
<dbReference type="NCBIfam" id="TIGR01562">
    <property type="entry name" value="FdhE"/>
    <property type="match status" value="1"/>
</dbReference>
<dbReference type="Pfam" id="PF24859">
    <property type="entry name" value="FdhE_central"/>
    <property type="match status" value="1"/>
</dbReference>
<dbReference type="Proteomes" id="UP001203945">
    <property type="component" value="Unassembled WGS sequence"/>
</dbReference>
<feature type="domain" description="FdhE central" evidence="3">
    <location>
        <begin position="186"/>
        <end position="224"/>
    </location>
</feature>
<keyword evidence="1" id="KW-0963">Cytoplasm</keyword>
<keyword evidence="6" id="KW-1185">Reference proteome</keyword>
<sequence length="304" mass="32484">MNTDLKPDPSVIGGVPKAPLAFLPEPGKLFADRAKRFAFLGQHSERLGPYLAFLGELTRVQARLVADLPAPSRIAPDRIAMARANRMPPIDRAALATDPALHETLLSLCRAAQSLTMPEPARLALAAILDGDLGDRHWLLSNILSDTVPEDSAAPHLFAAAAVQVHMARLSATLDADALVRIDTGVCPSCGGRPVSSSVMGAQGIENARYATCACCSTQWNEVRVKCLCCGSNAAISYRAAGTEDAVIKAEVCGDCQAWVKILYKVKNHSLDPVADDVGSLGLDLMMKETDFRRGAFNPYLTGY</sequence>
<evidence type="ECO:0000256" key="1">
    <source>
        <dbReference type="ARBA" id="ARBA00022490"/>
    </source>
</evidence>
<evidence type="ECO:0000313" key="5">
    <source>
        <dbReference type="EMBL" id="MCQ0971402.1"/>
    </source>
</evidence>
<evidence type="ECO:0000259" key="2">
    <source>
        <dbReference type="Pfam" id="PF04216"/>
    </source>
</evidence>
<dbReference type="RefSeq" id="WP_255330400.1">
    <property type="nucleotide sequence ID" value="NZ_JAKZEU010000004.1"/>
</dbReference>
<evidence type="ECO:0000313" key="6">
    <source>
        <dbReference type="Proteomes" id="UP001203945"/>
    </source>
</evidence>
<dbReference type="PANTHER" id="PTHR37689:SF1">
    <property type="entry name" value="PROTEIN FDHE"/>
    <property type="match status" value="1"/>
</dbReference>
<comment type="caution">
    <text evidence="5">The sequence shown here is derived from an EMBL/GenBank/DDBJ whole genome shotgun (WGS) entry which is preliminary data.</text>
</comment>
<feature type="domain" description="FdhE N-terminal" evidence="2">
    <location>
        <begin position="19"/>
        <end position="181"/>
    </location>
</feature>